<keyword evidence="4" id="KW-0411">Iron-sulfur</keyword>
<reference evidence="6 7" key="1">
    <citation type="journal article" date="2022" name="ISME Commun">
        <title>Vulcanimicrobium alpinus gen. nov. sp. nov., the first cultivated representative of the candidate phylum 'Eremiobacterota', is a metabolically versatile aerobic anoxygenic phototroph.</title>
        <authorList>
            <person name="Yabe S."/>
            <person name="Muto K."/>
            <person name="Abe K."/>
            <person name="Yokota A."/>
            <person name="Staudigel H."/>
            <person name="Tebo B.M."/>
        </authorList>
    </citation>
    <scope>NUCLEOTIDE SEQUENCE [LARGE SCALE GENOMIC DNA]</scope>
    <source>
        <strain evidence="6 7">WC8-2</strain>
    </source>
</reference>
<keyword evidence="2" id="KW-0479">Metal-binding</keyword>
<evidence type="ECO:0000259" key="5">
    <source>
        <dbReference type="SMART" id="SM00704"/>
    </source>
</evidence>
<dbReference type="Pfam" id="PF12902">
    <property type="entry name" value="Ferritin-like"/>
    <property type="match status" value="1"/>
</dbReference>
<dbReference type="PANTHER" id="PTHR46491">
    <property type="entry name" value="CDGSH IRON SULFUR DOMAIN PROTEIN HOMOLOG"/>
    <property type="match status" value="1"/>
</dbReference>
<keyword evidence="3" id="KW-0408">Iron</keyword>
<evidence type="ECO:0000256" key="4">
    <source>
        <dbReference type="ARBA" id="ARBA00023014"/>
    </source>
</evidence>
<dbReference type="GO" id="GO:0051537">
    <property type="term" value="F:2 iron, 2 sulfur cluster binding"/>
    <property type="evidence" value="ECO:0007669"/>
    <property type="project" value="UniProtKB-KW"/>
</dbReference>
<keyword evidence="1" id="KW-0001">2Fe-2S</keyword>
<evidence type="ECO:0000313" key="7">
    <source>
        <dbReference type="Proteomes" id="UP001317532"/>
    </source>
</evidence>
<dbReference type="RefSeq" id="WP_317995018.1">
    <property type="nucleotide sequence ID" value="NZ_AP025523.1"/>
</dbReference>
<organism evidence="6 7">
    <name type="scientific">Vulcanimicrobium alpinum</name>
    <dbReference type="NCBI Taxonomy" id="3016050"/>
    <lineage>
        <taxon>Bacteria</taxon>
        <taxon>Bacillati</taxon>
        <taxon>Vulcanimicrobiota</taxon>
        <taxon>Vulcanimicrobiia</taxon>
        <taxon>Vulcanimicrobiales</taxon>
        <taxon>Vulcanimicrobiaceae</taxon>
        <taxon>Vulcanimicrobium</taxon>
    </lineage>
</organism>
<dbReference type="AlphaFoldDB" id="A0AAN2CA95"/>
<dbReference type="PANTHER" id="PTHR46491:SF3">
    <property type="entry name" value="CDGSH IRON-SULFUR DOMAIN-CONTAINING PROTEIN 3, MITOCHONDRIAL"/>
    <property type="match status" value="1"/>
</dbReference>
<dbReference type="EMBL" id="AP025523">
    <property type="protein sequence ID" value="BDE07425.1"/>
    <property type="molecule type" value="Genomic_DNA"/>
</dbReference>
<sequence>MSILETAAPDRAHIAPVTTREELIYLLSRASELEHGLACVYLYAAHSLKSDVDEGGLTVEQARMVRDWKRKLAGVAIEEMLHLAQVTNMLTAIGGAPHFRRTNFPMPPEAFPFGIELSLEPFSRGLIERLVCYEMPEAGVLAAEKQSAYDEIRSRVVREREAEIDAMPTHCAVEPFEIDFRTVGEFYHKIESGFRCIPEDVLFIGPREAQANARFVDLDGELIAVVDRDSACRAIEMIVSQGESPSTDHPDAHFCVFDGIRIAYEAEVSRAREAGTIFDPVRKIVPNPMTHFYEDANGGTILRDELTHNVADLYNVAYDTMLLMLLRFFAHTDETERELEVLSRGTIRMMASALRPLGEALTKMPAGAPYPGLSAGPGFGYNRDVHLLPHKASAWIFFAERLGQLARKAAYIRTNFAVPPEIEEAAAALQDIAAKIGALSPRGVAATEAEIAAFETPIGATITPEHNGPYLVTNVASLTNSKGETLDARTEMALCRCGQSRMKPFCDGSHADAHFSSGKLPDRTPDRRVDYVGAEVTIHDNRGTCCHSGNCSDNLPSVFRNGQEPWIDPNGAPAQQIIDIVQQCPSGALSYSKRGVAHRDVDRAPGIYVSKDGPYHVTGGIELLHEQRNAGASTEHYALCRCGHSKNKPFCDGTHWYAKFTDEAN</sequence>
<protein>
    <recommendedName>
        <fullName evidence="5">Iron-binding zinc finger CDGSH type domain-containing protein</fullName>
    </recommendedName>
</protein>
<dbReference type="Gene3D" id="3.40.5.90">
    <property type="entry name" value="CDGSH iron-sulfur domain, mitoNEET-type"/>
    <property type="match status" value="2"/>
</dbReference>
<dbReference type="InterPro" id="IPR010693">
    <property type="entry name" value="Divergent_4Fe-4S_mono-cluster"/>
</dbReference>
<dbReference type="Pfam" id="PF06902">
    <property type="entry name" value="Fer4_19"/>
    <property type="match status" value="1"/>
</dbReference>
<dbReference type="GO" id="GO:0005737">
    <property type="term" value="C:cytoplasm"/>
    <property type="evidence" value="ECO:0007669"/>
    <property type="project" value="UniProtKB-ARBA"/>
</dbReference>
<dbReference type="InterPro" id="IPR012347">
    <property type="entry name" value="Ferritin-like"/>
</dbReference>
<dbReference type="Gene3D" id="1.20.1260.10">
    <property type="match status" value="1"/>
</dbReference>
<gene>
    <name evidence="6" type="ORF">WPS_27010</name>
</gene>
<accession>A0AAN2CA95</accession>
<evidence type="ECO:0000313" key="6">
    <source>
        <dbReference type="EMBL" id="BDE07425.1"/>
    </source>
</evidence>
<dbReference type="KEGG" id="vab:WPS_27010"/>
<evidence type="ECO:0000256" key="3">
    <source>
        <dbReference type="ARBA" id="ARBA00023004"/>
    </source>
</evidence>
<feature type="domain" description="Iron-binding zinc finger CDGSH type" evidence="5">
    <location>
        <begin position="474"/>
        <end position="516"/>
    </location>
</feature>
<feature type="domain" description="Iron-binding zinc finger CDGSH type" evidence="5">
    <location>
        <begin position="627"/>
        <end position="661"/>
    </location>
</feature>
<dbReference type="SMART" id="SM00704">
    <property type="entry name" value="ZnF_CDGSH"/>
    <property type="match status" value="2"/>
</dbReference>
<evidence type="ECO:0000256" key="1">
    <source>
        <dbReference type="ARBA" id="ARBA00022714"/>
    </source>
</evidence>
<dbReference type="InterPro" id="IPR018967">
    <property type="entry name" value="FeS-contain_CDGSH-typ"/>
</dbReference>
<dbReference type="InterPro" id="IPR042216">
    <property type="entry name" value="MitoNEET_CISD"/>
</dbReference>
<dbReference type="InterPro" id="IPR052950">
    <property type="entry name" value="CISD"/>
</dbReference>
<evidence type="ECO:0000256" key="2">
    <source>
        <dbReference type="ARBA" id="ARBA00022723"/>
    </source>
</evidence>
<dbReference type="Proteomes" id="UP001317532">
    <property type="component" value="Chromosome"/>
</dbReference>
<proteinExistence type="predicted"/>
<name>A0AAN2CA95_UNVUL</name>
<dbReference type="Pfam" id="PF09360">
    <property type="entry name" value="zf-CDGSH"/>
    <property type="match status" value="2"/>
</dbReference>
<keyword evidence="7" id="KW-1185">Reference proteome</keyword>
<dbReference type="GO" id="GO:0046872">
    <property type="term" value="F:metal ion binding"/>
    <property type="evidence" value="ECO:0007669"/>
    <property type="project" value="UniProtKB-KW"/>
</dbReference>
<dbReference type="InterPro" id="IPR026820">
    <property type="entry name" value="VioB/RebD_dom"/>
</dbReference>